<feature type="transmembrane region" description="Helical" evidence="7">
    <location>
        <begin position="92"/>
        <end position="113"/>
    </location>
</feature>
<feature type="domain" description="ABC transmembrane type-1" evidence="8">
    <location>
        <begin position="88"/>
        <end position="279"/>
    </location>
</feature>
<evidence type="ECO:0000256" key="3">
    <source>
        <dbReference type="ARBA" id="ARBA00022475"/>
    </source>
</evidence>
<keyword evidence="4 7" id="KW-0812">Transmembrane</keyword>
<dbReference type="GO" id="GO:0005886">
    <property type="term" value="C:plasma membrane"/>
    <property type="evidence" value="ECO:0007669"/>
    <property type="project" value="UniProtKB-SubCell"/>
</dbReference>
<keyword evidence="2 7" id="KW-0813">Transport</keyword>
<dbReference type="PANTHER" id="PTHR43744:SF12">
    <property type="entry name" value="ABC TRANSPORTER PERMEASE PROTEIN MG189-RELATED"/>
    <property type="match status" value="1"/>
</dbReference>
<keyword evidence="3" id="KW-1003">Cell membrane</keyword>
<comment type="subcellular location">
    <subcellularLocation>
        <location evidence="1 7">Cell membrane</location>
        <topology evidence="1 7">Multi-pass membrane protein</topology>
    </subcellularLocation>
</comment>
<evidence type="ECO:0000256" key="2">
    <source>
        <dbReference type="ARBA" id="ARBA00022448"/>
    </source>
</evidence>
<evidence type="ECO:0000256" key="1">
    <source>
        <dbReference type="ARBA" id="ARBA00004651"/>
    </source>
</evidence>
<dbReference type="InterPro" id="IPR000515">
    <property type="entry name" value="MetI-like"/>
</dbReference>
<protein>
    <submittedName>
        <fullName evidence="9">ABC transporter, permease protein 2 (Cluster 1, maltose/g3p/polyamine/iron)</fullName>
    </submittedName>
</protein>
<proteinExistence type="inferred from homology"/>
<evidence type="ECO:0000256" key="6">
    <source>
        <dbReference type="ARBA" id="ARBA00023136"/>
    </source>
</evidence>
<dbReference type="CDD" id="cd06261">
    <property type="entry name" value="TM_PBP2"/>
    <property type="match status" value="1"/>
</dbReference>
<comment type="similarity">
    <text evidence="7">Belongs to the binding-protein-dependent transport system permease family.</text>
</comment>
<evidence type="ECO:0000256" key="7">
    <source>
        <dbReference type="RuleBase" id="RU363032"/>
    </source>
</evidence>
<accession>A0A6J4UG16</accession>
<dbReference type="AlphaFoldDB" id="A0A6J4UG16"/>
<feature type="transmembrane region" description="Helical" evidence="7">
    <location>
        <begin position="152"/>
        <end position="173"/>
    </location>
</feature>
<organism evidence="9">
    <name type="scientific">uncultured Thermomicrobiales bacterium</name>
    <dbReference type="NCBI Taxonomy" id="1645740"/>
    <lineage>
        <taxon>Bacteria</taxon>
        <taxon>Pseudomonadati</taxon>
        <taxon>Thermomicrobiota</taxon>
        <taxon>Thermomicrobia</taxon>
        <taxon>Thermomicrobiales</taxon>
        <taxon>environmental samples</taxon>
    </lineage>
</organism>
<dbReference type="InterPro" id="IPR035906">
    <property type="entry name" value="MetI-like_sf"/>
</dbReference>
<gene>
    <name evidence="9" type="ORF">AVDCRST_MAG59-1648</name>
</gene>
<evidence type="ECO:0000256" key="4">
    <source>
        <dbReference type="ARBA" id="ARBA00022692"/>
    </source>
</evidence>
<evidence type="ECO:0000313" key="9">
    <source>
        <dbReference type="EMBL" id="CAA9549754.1"/>
    </source>
</evidence>
<sequence length="294" mass="32634">MSQAAGPATAPDTPAAPPRRPRWLGDALAWAVLSVLGLFWLLPFLWMVANSLKSLAEIYSFPPTFFPDQLRWWNYPDAWTAVPFARFFTNSVIVSLGTTAGVLLTSAMAGYSFARLRYPGRDKLFIAYLATMMVPFPVLIIPLFILMGQLGLIDTLIGLILPAAFSAWGTFLMRQFMLSIPRELEEAARVDGASYWRVFVQIMLPLCTPVLATLGIFTFLGSWNQFLWPLIMISSVQNKTLPLGLTMFQAQATVETPWHLVMAAATFSILPVLVVFVLGQRYYVRGIATTGVKG</sequence>
<keyword evidence="6 7" id="KW-0472">Membrane</keyword>
<dbReference type="EMBL" id="CADCWF010000102">
    <property type="protein sequence ID" value="CAA9549754.1"/>
    <property type="molecule type" value="Genomic_DNA"/>
</dbReference>
<keyword evidence="5 7" id="KW-1133">Transmembrane helix</keyword>
<dbReference type="GO" id="GO:0055085">
    <property type="term" value="P:transmembrane transport"/>
    <property type="evidence" value="ECO:0007669"/>
    <property type="project" value="InterPro"/>
</dbReference>
<dbReference type="PANTHER" id="PTHR43744">
    <property type="entry name" value="ABC TRANSPORTER PERMEASE PROTEIN MG189-RELATED-RELATED"/>
    <property type="match status" value="1"/>
</dbReference>
<evidence type="ECO:0000259" key="8">
    <source>
        <dbReference type="PROSITE" id="PS50928"/>
    </source>
</evidence>
<dbReference type="Pfam" id="PF00528">
    <property type="entry name" value="BPD_transp_1"/>
    <property type="match status" value="1"/>
</dbReference>
<feature type="transmembrane region" description="Helical" evidence="7">
    <location>
        <begin position="27"/>
        <end position="49"/>
    </location>
</feature>
<feature type="transmembrane region" description="Helical" evidence="7">
    <location>
        <begin position="194"/>
        <end position="220"/>
    </location>
</feature>
<dbReference type="SUPFAM" id="SSF161098">
    <property type="entry name" value="MetI-like"/>
    <property type="match status" value="1"/>
</dbReference>
<name>A0A6J4UG16_9BACT</name>
<feature type="transmembrane region" description="Helical" evidence="7">
    <location>
        <begin position="258"/>
        <end position="278"/>
    </location>
</feature>
<feature type="transmembrane region" description="Helical" evidence="7">
    <location>
        <begin position="125"/>
        <end position="146"/>
    </location>
</feature>
<reference evidence="9" key="1">
    <citation type="submission" date="2020-02" db="EMBL/GenBank/DDBJ databases">
        <authorList>
            <person name="Meier V. D."/>
        </authorList>
    </citation>
    <scope>NUCLEOTIDE SEQUENCE</scope>
    <source>
        <strain evidence="9">AVDCRST_MAG59</strain>
    </source>
</reference>
<dbReference type="PROSITE" id="PS50928">
    <property type="entry name" value="ABC_TM1"/>
    <property type="match status" value="1"/>
</dbReference>
<evidence type="ECO:0000256" key="5">
    <source>
        <dbReference type="ARBA" id="ARBA00022989"/>
    </source>
</evidence>
<dbReference type="Gene3D" id="1.10.3720.10">
    <property type="entry name" value="MetI-like"/>
    <property type="match status" value="1"/>
</dbReference>